<dbReference type="SMART" id="SM00448">
    <property type="entry name" value="REC"/>
    <property type="match status" value="1"/>
</dbReference>
<feature type="modified residue" description="4-aspartylphosphate" evidence="1">
    <location>
        <position position="60"/>
    </location>
</feature>
<feature type="domain" description="EAL" evidence="3">
    <location>
        <begin position="142"/>
        <end position="394"/>
    </location>
</feature>
<dbReference type="Pfam" id="PF00072">
    <property type="entry name" value="Response_reg"/>
    <property type="match status" value="1"/>
</dbReference>
<dbReference type="Pfam" id="PF00563">
    <property type="entry name" value="EAL"/>
    <property type="match status" value="1"/>
</dbReference>
<keyword evidence="1" id="KW-0597">Phosphoprotein</keyword>
<dbReference type="RefSeq" id="WP_052498335.1">
    <property type="nucleotide sequence ID" value="NZ_CP002580.1"/>
</dbReference>
<evidence type="ECO:0000259" key="3">
    <source>
        <dbReference type="PROSITE" id="PS50883"/>
    </source>
</evidence>
<accession>A0A0B6RU37</accession>
<dbReference type="GO" id="GO:0000160">
    <property type="term" value="P:phosphorelay signal transduction system"/>
    <property type="evidence" value="ECO:0007669"/>
    <property type="project" value="InterPro"/>
</dbReference>
<dbReference type="SMART" id="SM00052">
    <property type="entry name" value="EAL"/>
    <property type="match status" value="1"/>
</dbReference>
<reference evidence="5" key="1">
    <citation type="submission" date="2011-03" db="EMBL/GenBank/DDBJ databases">
        <authorList>
            <person name="Voget S."/>
            <person name="Streit W.R."/>
            <person name="Jaeger K.E."/>
            <person name="Daniel R."/>
        </authorList>
    </citation>
    <scope>NUCLEOTIDE SEQUENCE [LARGE SCALE GENOMIC DNA]</scope>
    <source>
        <strain evidence="5">PG1</strain>
    </source>
</reference>
<dbReference type="PANTHER" id="PTHR33121:SF70">
    <property type="entry name" value="SIGNALING PROTEIN YKOW"/>
    <property type="match status" value="1"/>
</dbReference>
<organism evidence="4 5">
    <name type="scientific">Burkholderia plantarii</name>
    <dbReference type="NCBI Taxonomy" id="41899"/>
    <lineage>
        <taxon>Bacteria</taxon>
        <taxon>Pseudomonadati</taxon>
        <taxon>Pseudomonadota</taxon>
        <taxon>Betaproteobacteria</taxon>
        <taxon>Burkholderiales</taxon>
        <taxon>Burkholderiaceae</taxon>
        <taxon>Burkholderia</taxon>
    </lineage>
</organism>
<reference evidence="4 5" key="2">
    <citation type="journal article" date="2016" name="Appl. Microbiol. Biotechnol.">
        <title>Mutations improving production and secretion of extracellular lipase by Burkholderia glumae PG1.</title>
        <authorList>
            <person name="Knapp A."/>
            <person name="Voget S."/>
            <person name="Gao R."/>
            <person name="Zaburannyi N."/>
            <person name="Krysciak D."/>
            <person name="Breuer M."/>
            <person name="Hauer B."/>
            <person name="Streit W.R."/>
            <person name="Muller R."/>
            <person name="Daniel R."/>
            <person name="Jaeger K.E."/>
        </authorList>
    </citation>
    <scope>NUCLEOTIDE SEQUENCE [LARGE SCALE GENOMIC DNA]</scope>
    <source>
        <strain evidence="4 5">PG1</strain>
    </source>
</reference>
<dbReference type="InterPro" id="IPR035919">
    <property type="entry name" value="EAL_sf"/>
</dbReference>
<dbReference type="HOGENOM" id="CLU_000445_70_2_4"/>
<name>A0A0B6RU37_BURPL</name>
<proteinExistence type="predicted"/>
<dbReference type="Gene3D" id="3.40.50.2300">
    <property type="match status" value="1"/>
</dbReference>
<dbReference type="CDD" id="cd01948">
    <property type="entry name" value="EAL"/>
    <property type="match status" value="1"/>
</dbReference>
<gene>
    <name evidence="4" type="ORF">BGL_1c23710</name>
</gene>
<dbReference type="InterPro" id="IPR011006">
    <property type="entry name" value="CheY-like_superfamily"/>
</dbReference>
<dbReference type="PROSITE" id="PS50110">
    <property type="entry name" value="RESPONSE_REGULATORY"/>
    <property type="match status" value="1"/>
</dbReference>
<dbReference type="InterPro" id="IPR001633">
    <property type="entry name" value="EAL_dom"/>
</dbReference>
<keyword evidence="5" id="KW-1185">Reference proteome</keyword>
<protein>
    <submittedName>
        <fullName evidence="4">Response regulator receiver modulateddiguanylate phosphodiesterase</fullName>
    </submittedName>
</protein>
<evidence type="ECO:0000313" key="4">
    <source>
        <dbReference type="EMBL" id="AJK46873.1"/>
    </source>
</evidence>
<evidence type="ECO:0000259" key="2">
    <source>
        <dbReference type="PROSITE" id="PS50110"/>
    </source>
</evidence>
<dbReference type="InterPro" id="IPR050706">
    <property type="entry name" value="Cyclic-di-GMP_PDE-like"/>
</dbReference>
<dbReference type="SUPFAM" id="SSF141868">
    <property type="entry name" value="EAL domain-like"/>
    <property type="match status" value="1"/>
</dbReference>
<dbReference type="KEGG" id="bgp:BGL_1c23710"/>
<sequence length="410" mass="43979">MVERTAAGTGLVLIVEDDVVQRRVLQAMLARLGRPCLTAASLREARACLADQRVTTVLLDLRLDGEAGLDLLDSLGEGSRSCSLVLMSGCDQRTRAATVKLAQACGVRVAGALGKPIRDDELAALLRMSPDGAPRRLAEDLPRVTADDIRLAIAAGHIKPQFQPKIALATGAPVGVEALARWHSPLLGTIAPDVFVPVAEAGGETFALTELMLTESLAACARWSRRHPDLTVAVNVPPSVIGPALAAAVTHQLKRHGLPPSSLVLEITENRLVSDSLETAELLARLRTDGVQLSIDDFGTGYSSLVSLLRIPFNEIKLDRLFVSNALRDPDADRILRAVIAMSHEMGLRCVAEGIDSVEIRDRLARYGCAVGQGWLWSKAMSEAQLTAWLDSMEPRAACPVDAAPCERKH</sequence>
<dbReference type="Gene3D" id="3.20.20.450">
    <property type="entry name" value="EAL domain"/>
    <property type="match status" value="1"/>
</dbReference>
<dbReference type="Proteomes" id="UP000031838">
    <property type="component" value="Chromosome 1"/>
</dbReference>
<dbReference type="PROSITE" id="PS50883">
    <property type="entry name" value="EAL"/>
    <property type="match status" value="1"/>
</dbReference>
<dbReference type="EMBL" id="CP002580">
    <property type="protein sequence ID" value="AJK46873.1"/>
    <property type="molecule type" value="Genomic_DNA"/>
</dbReference>
<evidence type="ECO:0000313" key="5">
    <source>
        <dbReference type="Proteomes" id="UP000031838"/>
    </source>
</evidence>
<dbReference type="SUPFAM" id="SSF52172">
    <property type="entry name" value="CheY-like"/>
    <property type="match status" value="1"/>
</dbReference>
<dbReference type="InterPro" id="IPR001789">
    <property type="entry name" value="Sig_transdc_resp-reg_receiver"/>
</dbReference>
<feature type="domain" description="Response regulatory" evidence="2">
    <location>
        <begin position="11"/>
        <end position="130"/>
    </location>
</feature>
<dbReference type="PANTHER" id="PTHR33121">
    <property type="entry name" value="CYCLIC DI-GMP PHOSPHODIESTERASE PDEF"/>
    <property type="match status" value="1"/>
</dbReference>
<dbReference type="AlphaFoldDB" id="A0A0B6RU37"/>
<evidence type="ECO:0000256" key="1">
    <source>
        <dbReference type="PROSITE-ProRule" id="PRU00169"/>
    </source>
</evidence>
<dbReference type="GO" id="GO:0071111">
    <property type="term" value="F:cyclic-guanylate-specific phosphodiesterase activity"/>
    <property type="evidence" value="ECO:0007669"/>
    <property type="project" value="InterPro"/>
</dbReference>